<name>M7B4N8_CHEMY</name>
<dbReference type="EMBL" id="KB573333">
    <property type="protein sequence ID" value="EMP27113.1"/>
    <property type="molecule type" value="Genomic_DNA"/>
</dbReference>
<gene>
    <name evidence="1" type="ORF">UY3_15798</name>
</gene>
<proteinExistence type="predicted"/>
<organism evidence="1 2">
    <name type="scientific">Chelonia mydas</name>
    <name type="common">Green sea-turtle</name>
    <name type="synonym">Chelonia agassizi</name>
    <dbReference type="NCBI Taxonomy" id="8469"/>
    <lineage>
        <taxon>Eukaryota</taxon>
        <taxon>Metazoa</taxon>
        <taxon>Chordata</taxon>
        <taxon>Craniata</taxon>
        <taxon>Vertebrata</taxon>
        <taxon>Euteleostomi</taxon>
        <taxon>Archelosauria</taxon>
        <taxon>Testudinata</taxon>
        <taxon>Testudines</taxon>
        <taxon>Cryptodira</taxon>
        <taxon>Durocryptodira</taxon>
        <taxon>Americhelydia</taxon>
        <taxon>Chelonioidea</taxon>
        <taxon>Cheloniidae</taxon>
        <taxon>Chelonia</taxon>
    </lineage>
</organism>
<protein>
    <submittedName>
        <fullName evidence="1">Uncharacterized protein</fullName>
    </submittedName>
</protein>
<keyword evidence="2" id="KW-1185">Reference proteome</keyword>
<dbReference type="AlphaFoldDB" id="M7B4N8"/>
<evidence type="ECO:0000313" key="2">
    <source>
        <dbReference type="Proteomes" id="UP000031443"/>
    </source>
</evidence>
<evidence type="ECO:0000313" key="1">
    <source>
        <dbReference type="EMBL" id="EMP27113.1"/>
    </source>
</evidence>
<accession>M7B4N8</accession>
<dbReference type="Proteomes" id="UP000031443">
    <property type="component" value="Unassembled WGS sequence"/>
</dbReference>
<reference evidence="2" key="1">
    <citation type="journal article" date="2013" name="Nat. Genet.">
        <title>The draft genomes of soft-shell turtle and green sea turtle yield insights into the development and evolution of the turtle-specific body plan.</title>
        <authorList>
            <person name="Wang Z."/>
            <person name="Pascual-Anaya J."/>
            <person name="Zadissa A."/>
            <person name="Li W."/>
            <person name="Niimura Y."/>
            <person name="Huang Z."/>
            <person name="Li C."/>
            <person name="White S."/>
            <person name="Xiong Z."/>
            <person name="Fang D."/>
            <person name="Wang B."/>
            <person name="Ming Y."/>
            <person name="Chen Y."/>
            <person name="Zheng Y."/>
            <person name="Kuraku S."/>
            <person name="Pignatelli M."/>
            <person name="Herrero J."/>
            <person name="Beal K."/>
            <person name="Nozawa M."/>
            <person name="Li Q."/>
            <person name="Wang J."/>
            <person name="Zhang H."/>
            <person name="Yu L."/>
            <person name="Shigenobu S."/>
            <person name="Wang J."/>
            <person name="Liu J."/>
            <person name="Flicek P."/>
            <person name="Searle S."/>
            <person name="Wang J."/>
            <person name="Kuratani S."/>
            <person name="Yin Y."/>
            <person name="Aken B."/>
            <person name="Zhang G."/>
            <person name="Irie N."/>
        </authorList>
    </citation>
    <scope>NUCLEOTIDE SEQUENCE [LARGE SCALE GENOMIC DNA]</scope>
</reference>
<sequence>MIFSPYHLLASTKLFGVGHLSEVLKEHQSNTETKEPEPPKKKINLLLVSSDLNDERERASVRTALDYY</sequence>